<proteinExistence type="predicted"/>
<gene>
    <name evidence="2" type="ORF">UFOPK4237_01517</name>
</gene>
<feature type="compositionally biased region" description="Low complexity" evidence="1">
    <location>
        <begin position="22"/>
        <end position="42"/>
    </location>
</feature>
<evidence type="ECO:0000256" key="1">
    <source>
        <dbReference type="SAM" id="MobiDB-lite"/>
    </source>
</evidence>
<dbReference type="AlphaFoldDB" id="A0A6J7SM94"/>
<reference evidence="2" key="1">
    <citation type="submission" date="2020-05" db="EMBL/GenBank/DDBJ databases">
        <authorList>
            <person name="Chiriac C."/>
            <person name="Salcher M."/>
            <person name="Ghai R."/>
            <person name="Kavagutti S V."/>
        </authorList>
    </citation>
    <scope>NUCLEOTIDE SEQUENCE</scope>
</reference>
<name>A0A6J7SM94_9ZZZZ</name>
<accession>A0A6J7SM94</accession>
<sequence length="147" mass="14908">MIRTRGALLLAAVVVAGAALTGCSSSDDSSTASSATPTPSASMVGGMTECTEAAIKPTLEAGLAKDVELMSWDALSCADGWAVVGATVGDGEHGAPSPFIFEAEGQFWIPKQQQDVCGTVNFDVNPAPYPADALIPEALFTEGCLVG</sequence>
<protein>
    <submittedName>
        <fullName evidence="2">Unannotated protein</fullName>
    </submittedName>
</protein>
<dbReference type="EMBL" id="CAFBPZ010000137">
    <property type="protein sequence ID" value="CAB5042385.1"/>
    <property type="molecule type" value="Genomic_DNA"/>
</dbReference>
<feature type="region of interest" description="Disordered" evidence="1">
    <location>
        <begin position="22"/>
        <end position="46"/>
    </location>
</feature>
<evidence type="ECO:0000313" key="2">
    <source>
        <dbReference type="EMBL" id="CAB5042385.1"/>
    </source>
</evidence>
<organism evidence="2">
    <name type="scientific">freshwater metagenome</name>
    <dbReference type="NCBI Taxonomy" id="449393"/>
    <lineage>
        <taxon>unclassified sequences</taxon>
        <taxon>metagenomes</taxon>
        <taxon>ecological metagenomes</taxon>
    </lineage>
</organism>
<dbReference type="PROSITE" id="PS51257">
    <property type="entry name" value="PROKAR_LIPOPROTEIN"/>
    <property type="match status" value="1"/>
</dbReference>